<evidence type="ECO:0000256" key="13">
    <source>
        <dbReference type="RuleBase" id="RU361118"/>
    </source>
</evidence>
<gene>
    <name evidence="14" type="ORF">DPMN_181014</name>
</gene>
<dbReference type="Proteomes" id="UP000828390">
    <property type="component" value="Unassembled WGS sequence"/>
</dbReference>
<feature type="active site" description="Nucleophile" evidence="10">
    <location>
        <position position="12"/>
    </location>
</feature>
<dbReference type="GO" id="GO:0005829">
    <property type="term" value="C:cytosol"/>
    <property type="evidence" value="ECO:0007669"/>
    <property type="project" value="TreeGrafter"/>
</dbReference>
<proteinExistence type="inferred from homology"/>
<accession>A0A9D4I3B1</accession>
<keyword evidence="8 12" id="KW-0460">Magnesium</keyword>
<dbReference type="SFLD" id="SFLDG01140">
    <property type="entry name" value="C2.B:_Phosphomannomutase_and_P"/>
    <property type="match status" value="1"/>
</dbReference>
<dbReference type="SFLD" id="SFLDF00445">
    <property type="entry name" value="alpha-phosphomannomutase"/>
    <property type="match status" value="1"/>
</dbReference>
<organism evidence="14 15">
    <name type="scientific">Dreissena polymorpha</name>
    <name type="common">Zebra mussel</name>
    <name type="synonym">Mytilus polymorpha</name>
    <dbReference type="NCBI Taxonomy" id="45954"/>
    <lineage>
        <taxon>Eukaryota</taxon>
        <taxon>Metazoa</taxon>
        <taxon>Spiralia</taxon>
        <taxon>Lophotrochozoa</taxon>
        <taxon>Mollusca</taxon>
        <taxon>Bivalvia</taxon>
        <taxon>Autobranchia</taxon>
        <taxon>Heteroconchia</taxon>
        <taxon>Euheterodonta</taxon>
        <taxon>Imparidentia</taxon>
        <taxon>Neoheterodontei</taxon>
        <taxon>Myida</taxon>
        <taxon>Dreissenoidea</taxon>
        <taxon>Dreissenidae</taxon>
        <taxon>Dreissena</taxon>
    </lineage>
</organism>
<feature type="binding site" evidence="11">
    <location>
        <position position="142"/>
    </location>
    <ligand>
        <name>alpha-D-mannose 1-phosphate</name>
        <dbReference type="ChEBI" id="CHEBI:58409"/>
    </ligand>
</feature>
<evidence type="ECO:0000256" key="11">
    <source>
        <dbReference type="PIRSR" id="PIRSR605002-2"/>
    </source>
</evidence>
<sequence length="250" mass="28241">MERDTKTVFLFDVDGTLTASRKVIEPEMARFMEDLKSQVKVALVGGSDLVKIAEQLGGDDVIHKFDYVFAENGLVAYKEGQQIGQQNILKHMGEEVLQKVINFSLHYMSQLTLPAKRGTFIEFRSSMINICPVGRSCSQAERDAFAAYDQEHQVREKFKLALEKEFQGAGLQFAIGGQISIDVFPEGWNKTYCLRFMENDVDTIHFFGDKTEKGGNDYEIFADPRTVGHSVTSPEDTRKQVTEVLNSLKH</sequence>
<keyword evidence="15" id="KW-1185">Reference proteome</keyword>
<feature type="active site" description="Proton donor/acceptor" evidence="10">
    <location>
        <position position="14"/>
    </location>
</feature>
<evidence type="ECO:0000256" key="8">
    <source>
        <dbReference type="ARBA" id="ARBA00022842"/>
    </source>
</evidence>
<comment type="subunit">
    <text evidence="4 13">Homodimer.</text>
</comment>
<comment type="subcellular location">
    <subcellularLocation>
        <location evidence="1 13">Cytoplasm</location>
    </subcellularLocation>
</comment>
<comment type="similarity">
    <text evidence="3 13">Belongs to the eukaryotic PMM family.</text>
</comment>
<evidence type="ECO:0000313" key="14">
    <source>
        <dbReference type="EMBL" id="KAH3746605.1"/>
    </source>
</evidence>
<keyword evidence="9 13" id="KW-0413">Isomerase</keyword>
<feature type="binding site" evidence="11">
    <location>
        <position position="124"/>
    </location>
    <ligand>
        <name>alpha-D-mannose 1-phosphate</name>
        <dbReference type="ChEBI" id="CHEBI:58409"/>
    </ligand>
</feature>
<dbReference type="SFLD" id="SFLDS00003">
    <property type="entry name" value="Haloacid_Dehalogenase"/>
    <property type="match status" value="1"/>
</dbReference>
<dbReference type="InterPro" id="IPR023214">
    <property type="entry name" value="HAD_sf"/>
</dbReference>
<keyword evidence="6 13" id="KW-0963">Cytoplasm</keyword>
<evidence type="ECO:0000256" key="9">
    <source>
        <dbReference type="ARBA" id="ARBA00023235"/>
    </source>
</evidence>
<comment type="function">
    <text evidence="13">Involved in the synthesis of the GDP-mannose and dolichol-phosphate-mannose required for a number of critical mannosyl transfer reactions.</text>
</comment>
<dbReference type="GO" id="GO:0046872">
    <property type="term" value="F:metal ion binding"/>
    <property type="evidence" value="ECO:0007669"/>
    <property type="project" value="UniProtKB-KW"/>
</dbReference>
<feature type="binding site" evidence="11">
    <location>
        <position position="180"/>
    </location>
    <ligand>
        <name>alpha-D-mannose 1-phosphate</name>
        <dbReference type="ChEBI" id="CHEBI:58409"/>
    </ligand>
</feature>
<keyword evidence="7 12" id="KW-0479">Metal-binding</keyword>
<dbReference type="InterPro" id="IPR006379">
    <property type="entry name" value="HAD-SF_hydro_IIB"/>
</dbReference>
<name>A0A9D4I3B1_DREPO</name>
<dbReference type="Gene3D" id="3.40.50.1000">
    <property type="entry name" value="HAD superfamily/HAD-like"/>
    <property type="match status" value="1"/>
</dbReference>
<evidence type="ECO:0000256" key="10">
    <source>
        <dbReference type="PIRSR" id="PIRSR605002-1"/>
    </source>
</evidence>
<feature type="binding site" evidence="12">
    <location>
        <position position="221"/>
    </location>
    <ligand>
        <name>Mg(2+)</name>
        <dbReference type="ChEBI" id="CHEBI:18420"/>
        <label>1</label>
    </ligand>
</feature>
<evidence type="ECO:0000256" key="3">
    <source>
        <dbReference type="ARBA" id="ARBA00009736"/>
    </source>
</evidence>
<feature type="binding site" evidence="11">
    <location>
        <position position="135"/>
    </location>
    <ligand>
        <name>alpha-D-mannose 1-phosphate</name>
        <dbReference type="ChEBI" id="CHEBI:58409"/>
    </ligand>
</feature>
<feature type="binding site" evidence="11">
    <location>
        <position position="182"/>
    </location>
    <ligand>
        <name>alpha-D-mannose 1-phosphate</name>
        <dbReference type="ChEBI" id="CHEBI:58409"/>
    </ligand>
</feature>
<feature type="binding site" evidence="12">
    <location>
        <position position="14"/>
    </location>
    <ligand>
        <name>Mg(2+)</name>
        <dbReference type="ChEBI" id="CHEBI:18420"/>
        <label>1</label>
    </ligand>
</feature>
<dbReference type="GO" id="GO:0009298">
    <property type="term" value="P:GDP-mannose biosynthetic process"/>
    <property type="evidence" value="ECO:0007669"/>
    <property type="project" value="InterPro"/>
</dbReference>
<evidence type="ECO:0000256" key="1">
    <source>
        <dbReference type="ARBA" id="ARBA00004496"/>
    </source>
</evidence>
<dbReference type="GO" id="GO:0004615">
    <property type="term" value="F:phosphomannomutase activity"/>
    <property type="evidence" value="ECO:0007669"/>
    <property type="project" value="UniProtKB-EC"/>
</dbReference>
<reference evidence="14" key="2">
    <citation type="submission" date="2020-11" db="EMBL/GenBank/DDBJ databases">
        <authorList>
            <person name="McCartney M.A."/>
            <person name="Auch B."/>
            <person name="Kono T."/>
            <person name="Mallez S."/>
            <person name="Becker A."/>
            <person name="Gohl D.M."/>
            <person name="Silverstein K.A.T."/>
            <person name="Koren S."/>
            <person name="Bechman K.B."/>
            <person name="Herman A."/>
            <person name="Abrahante J.E."/>
            <person name="Garbe J."/>
        </authorList>
    </citation>
    <scope>NUCLEOTIDE SEQUENCE</scope>
    <source>
        <strain evidence="14">Duluth1</strain>
        <tissue evidence="14">Whole animal</tissue>
    </source>
</reference>
<reference evidence="14" key="1">
    <citation type="journal article" date="2019" name="bioRxiv">
        <title>The Genome of the Zebra Mussel, Dreissena polymorpha: A Resource for Invasive Species Research.</title>
        <authorList>
            <person name="McCartney M.A."/>
            <person name="Auch B."/>
            <person name="Kono T."/>
            <person name="Mallez S."/>
            <person name="Zhang Y."/>
            <person name="Obille A."/>
            <person name="Becker A."/>
            <person name="Abrahante J.E."/>
            <person name="Garbe J."/>
            <person name="Badalamenti J.P."/>
            <person name="Herman A."/>
            <person name="Mangelson H."/>
            <person name="Liachko I."/>
            <person name="Sullivan S."/>
            <person name="Sone E.D."/>
            <person name="Koren S."/>
            <person name="Silverstein K.A.T."/>
            <person name="Beckman K.B."/>
            <person name="Gohl D.M."/>
        </authorList>
    </citation>
    <scope>NUCLEOTIDE SEQUENCE</scope>
    <source>
        <strain evidence="14">Duluth1</strain>
        <tissue evidence="14">Whole animal</tissue>
    </source>
</reference>
<feature type="binding site" evidence="12">
    <location>
        <position position="226"/>
    </location>
    <ligand>
        <name>Mg(2+)</name>
        <dbReference type="ChEBI" id="CHEBI:18420"/>
        <label>1</label>
    </ligand>
</feature>
<dbReference type="GO" id="GO:0006487">
    <property type="term" value="P:protein N-linked glycosylation"/>
    <property type="evidence" value="ECO:0007669"/>
    <property type="project" value="TreeGrafter"/>
</dbReference>
<feature type="binding site" evidence="11">
    <location>
        <position position="21"/>
    </location>
    <ligand>
        <name>alpha-D-mannose 1-phosphate</name>
        <dbReference type="ChEBI" id="CHEBI:58409"/>
    </ligand>
</feature>
<comment type="pathway">
    <text evidence="2 13">Nucleotide-sugar biosynthesis; GDP-alpha-D-mannose biosynthesis; alpha-D-mannose 1-phosphate from D-fructose 6-phosphate: step 2/2.</text>
</comment>
<dbReference type="NCBIfam" id="TIGR01484">
    <property type="entry name" value="HAD-SF-IIB"/>
    <property type="match status" value="1"/>
</dbReference>
<dbReference type="FunFam" id="3.30.1240.20:FF:000001">
    <property type="entry name" value="Phosphomannomutase"/>
    <property type="match status" value="1"/>
</dbReference>
<dbReference type="InterPro" id="IPR036412">
    <property type="entry name" value="HAD-like_sf"/>
</dbReference>
<dbReference type="OrthoDB" id="10264771at2759"/>
<feature type="binding site" evidence="12">
    <location>
        <position position="209"/>
    </location>
    <ligand>
        <name>Mg(2+)</name>
        <dbReference type="ChEBI" id="CHEBI:18420"/>
        <label>1</label>
    </ligand>
</feature>
<evidence type="ECO:0000256" key="5">
    <source>
        <dbReference type="ARBA" id="ARBA00012730"/>
    </source>
</evidence>
<dbReference type="EC" id="5.4.2.8" evidence="5 13"/>
<protein>
    <recommendedName>
        <fullName evidence="5 13">Phosphomannomutase</fullName>
        <ecNumber evidence="5 13">5.4.2.8</ecNumber>
    </recommendedName>
</protein>
<evidence type="ECO:0000256" key="7">
    <source>
        <dbReference type="ARBA" id="ARBA00022723"/>
    </source>
</evidence>
<dbReference type="Pfam" id="PF03332">
    <property type="entry name" value="PMM"/>
    <property type="match status" value="1"/>
</dbReference>
<evidence type="ECO:0000256" key="12">
    <source>
        <dbReference type="PIRSR" id="PIRSR605002-3"/>
    </source>
</evidence>
<dbReference type="CDD" id="cd02585">
    <property type="entry name" value="HAD_PMM"/>
    <property type="match status" value="1"/>
</dbReference>
<evidence type="ECO:0000256" key="2">
    <source>
        <dbReference type="ARBA" id="ARBA00004699"/>
    </source>
</evidence>
<dbReference type="GO" id="GO:0006013">
    <property type="term" value="P:mannose metabolic process"/>
    <property type="evidence" value="ECO:0007669"/>
    <property type="project" value="TreeGrafter"/>
</dbReference>
<dbReference type="EMBL" id="JAIWYP010000010">
    <property type="protein sequence ID" value="KAH3746605.1"/>
    <property type="molecule type" value="Genomic_DNA"/>
</dbReference>
<dbReference type="SUPFAM" id="SSF56784">
    <property type="entry name" value="HAD-like"/>
    <property type="match status" value="1"/>
</dbReference>
<dbReference type="Gene3D" id="3.30.1240.20">
    <property type="match status" value="1"/>
</dbReference>
<dbReference type="PANTHER" id="PTHR10466">
    <property type="entry name" value="PHOSPHOMANNOMUTASE"/>
    <property type="match status" value="1"/>
</dbReference>
<evidence type="ECO:0000256" key="4">
    <source>
        <dbReference type="ARBA" id="ARBA00011738"/>
    </source>
</evidence>
<evidence type="ECO:0000256" key="6">
    <source>
        <dbReference type="ARBA" id="ARBA00022490"/>
    </source>
</evidence>
<dbReference type="AlphaFoldDB" id="A0A9D4I3B1"/>
<dbReference type="SFLD" id="SFLDG01143">
    <property type="entry name" value="C2.B.3:_Phosphomannomutase_Lik"/>
    <property type="match status" value="1"/>
</dbReference>
<feature type="binding site" evidence="12">
    <location>
        <position position="223"/>
    </location>
    <ligand>
        <name>Mg(2+)</name>
        <dbReference type="ChEBI" id="CHEBI:18420"/>
        <label>1</label>
    </ligand>
</feature>
<dbReference type="InterPro" id="IPR005002">
    <property type="entry name" value="PMM"/>
</dbReference>
<feature type="binding site" evidence="12">
    <location>
        <position position="12"/>
    </location>
    <ligand>
        <name>Mg(2+)</name>
        <dbReference type="ChEBI" id="CHEBI:18420"/>
        <label>1</label>
    </ligand>
</feature>
<comment type="cofactor">
    <cofactor evidence="12">
        <name>Mg(2+)</name>
        <dbReference type="ChEBI" id="CHEBI:18420"/>
    </cofactor>
</comment>
<comment type="caution">
    <text evidence="14">The sequence shown here is derived from an EMBL/GenBank/DDBJ whole genome shotgun (WGS) entry which is preliminary data.</text>
</comment>
<comment type="catalytic activity">
    <reaction evidence="13">
        <text>alpha-D-mannose 1-phosphate = D-mannose 6-phosphate</text>
        <dbReference type="Rhea" id="RHEA:11140"/>
        <dbReference type="ChEBI" id="CHEBI:58409"/>
        <dbReference type="ChEBI" id="CHEBI:58735"/>
        <dbReference type="EC" id="5.4.2.8"/>
    </reaction>
</comment>
<evidence type="ECO:0000313" key="15">
    <source>
        <dbReference type="Proteomes" id="UP000828390"/>
    </source>
</evidence>
<dbReference type="PANTHER" id="PTHR10466:SF0">
    <property type="entry name" value="PHOSPHOMANNOMUTASE"/>
    <property type="match status" value="1"/>
</dbReference>
<dbReference type="InterPro" id="IPR043169">
    <property type="entry name" value="PMM_cap"/>
</dbReference>